<protein>
    <submittedName>
        <fullName evidence="4">Uncharacterized protein</fullName>
    </submittedName>
</protein>
<reference evidence="4" key="1">
    <citation type="submission" date="2022-11" db="UniProtKB">
        <authorList>
            <consortium name="WormBaseParasite"/>
        </authorList>
    </citation>
    <scope>IDENTIFICATION</scope>
</reference>
<sequence length="577" mass="64200">RDLNFLNFDHRPTSLAQQQPAAIIGLPLPQPLPSINSILTPEVVAACASNPALLNAVYSHLLAVMAASSKQQQLLNMAAVAAGSPPPLFPPQLLNPQTRAMLLAVLASAKPLPPSMLQTLPVAPNGQPRLNFPAPPGFPLMSNSPVIDPRLLLAAKKSLIRPSETLSTSPLIKVKPIVPFQGTSMGVPTFRNRREIESDMDEFAGLMTKRERGYMVNIQCIQVHTDDPYNDDYYWVMYKKRMAESGNGAKDSVNSVLSDLRDIHKDFEHRAYVAPDFQGSLGKLQSSSIACPRHLIDLRQNAAESNSSESRESPSSLLTAEATVVAIDQVKLVSLSKVNTNLLLDIENAYVEALKCDQYLVELQGYNQCELSDRIRENLSKIVWCTKNVASLIASDSYKLQSVLSSRKGRRLVDKILPFLQNHEMALLLNLFFESLFKKTNGLSDEAYSFFVKSLKETLDNSSELNWTELLDELLSNYSLVNRTSVNVRADCLLFILLFHCSLQNAKLSDTVQIQLVDHLRNFSSKIQLKEKQLFVIYVKKFIVDLDVKLNSLGAYFRSEKSDTLVPLGNLIVNIFA</sequence>
<keyword evidence="2" id="KW-0963">Cytoplasm</keyword>
<dbReference type="InterPro" id="IPR039900">
    <property type="entry name" value="Pat1-like"/>
</dbReference>
<evidence type="ECO:0000256" key="1">
    <source>
        <dbReference type="ARBA" id="ARBA00004201"/>
    </source>
</evidence>
<dbReference type="AlphaFoldDB" id="A0A915KA89"/>
<dbReference type="PANTHER" id="PTHR21551:SF0">
    <property type="entry name" value="PROTEIN ASSOCIATED WITH TOPO II RELATED-1, ISOFORM A"/>
    <property type="match status" value="1"/>
</dbReference>
<proteinExistence type="predicted"/>
<dbReference type="GO" id="GO:0033962">
    <property type="term" value="P:P-body assembly"/>
    <property type="evidence" value="ECO:0007669"/>
    <property type="project" value="TreeGrafter"/>
</dbReference>
<organism evidence="3 4">
    <name type="scientific">Romanomermis culicivorax</name>
    <name type="common">Nematode worm</name>
    <dbReference type="NCBI Taxonomy" id="13658"/>
    <lineage>
        <taxon>Eukaryota</taxon>
        <taxon>Metazoa</taxon>
        <taxon>Ecdysozoa</taxon>
        <taxon>Nematoda</taxon>
        <taxon>Enoplea</taxon>
        <taxon>Dorylaimia</taxon>
        <taxon>Mermithida</taxon>
        <taxon>Mermithoidea</taxon>
        <taxon>Mermithidae</taxon>
        <taxon>Romanomermis</taxon>
    </lineage>
</organism>
<dbReference type="GO" id="GO:0000932">
    <property type="term" value="C:P-body"/>
    <property type="evidence" value="ECO:0007669"/>
    <property type="project" value="UniProtKB-SubCell"/>
</dbReference>
<accession>A0A915KA89</accession>
<dbReference type="Proteomes" id="UP000887565">
    <property type="component" value="Unplaced"/>
</dbReference>
<keyword evidence="3" id="KW-1185">Reference proteome</keyword>
<evidence type="ECO:0000313" key="3">
    <source>
        <dbReference type="Proteomes" id="UP000887565"/>
    </source>
</evidence>
<dbReference type="GO" id="GO:0003723">
    <property type="term" value="F:RNA binding"/>
    <property type="evidence" value="ECO:0007669"/>
    <property type="project" value="TreeGrafter"/>
</dbReference>
<dbReference type="PANTHER" id="PTHR21551">
    <property type="entry name" value="TOPOISOMERASE II-ASSOCIATED PROTEIN PAT1"/>
    <property type="match status" value="1"/>
</dbReference>
<dbReference type="WBParaSite" id="nRc.2.0.1.t35688-RA">
    <property type="protein sequence ID" value="nRc.2.0.1.t35688-RA"/>
    <property type="gene ID" value="nRc.2.0.1.g35688"/>
</dbReference>
<evidence type="ECO:0000256" key="2">
    <source>
        <dbReference type="ARBA" id="ARBA00022490"/>
    </source>
</evidence>
<comment type="subcellular location">
    <subcellularLocation>
        <location evidence="1">Cytoplasm</location>
        <location evidence="1">P-body</location>
    </subcellularLocation>
</comment>
<evidence type="ECO:0000313" key="4">
    <source>
        <dbReference type="WBParaSite" id="nRc.2.0.1.t35688-RA"/>
    </source>
</evidence>
<dbReference type="GO" id="GO:0000290">
    <property type="term" value="P:deadenylation-dependent decapping of nuclear-transcribed mRNA"/>
    <property type="evidence" value="ECO:0007669"/>
    <property type="project" value="InterPro"/>
</dbReference>
<name>A0A915KA89_ROMCU</name>